<dbReference type="EMBL" id="CH991546">
    <property type="protein sequence ID" value="EDQ91075.1"/>
    <property type="molecule type" value="Genomic_DNA"/>
</dbReference>
<feature type="coiled-coil region" evidence="1">
    <location>
        <begin position="14"/>
        <end position="127"/>
    </location>
</feature>
<gene>
    <name evidence="3" type="ORF">MONBRDRAFT_36411</name>
</gene>
<feature type="compositionally biased region" description="Basic residues" evidence="2">
    <location>
        <begin position="201"/>
        <end position="212"/>
    </location>
</feature>
<dbReference type="Proteomes" id="UP000001357">
    <property type="component" value="Unassembled WGS sequence"/>
</dbReference>
<dbReference type="InParanoid" id="A9UUD2"/>
<dbReference type="AlphaFoldDB" id="A9UUD2"/>
<evidence type="ECO:0000313" key="3">
    <source>
        <dbReference type="EMBL" id="EDQ91075.1"/>
    </source>
</evidence>
<sequence>MATSELTPAQRFLLEENRKTLQALRTELGDLKEKNRDEESQAENLARVTEELAATRLALATEREQHAQARARIEQLESQQTQHVQELAQLATRMTAQQGQIEASSVLRAENDALRDDNRALHRAQAELTMQLHLLRRAFHGDAPQPVPASATTTTTTTLPGGSQPGAAPGAVRCLPNLRKDDGPSTLAPSPPRHPAPHTTSPRRHHTHHVRRSLPSALPKPSTLEVARVDQELRTLVEERRRGASATERPGSHRRRVLGPIAPDSATNSPRL</sequence>
<dbReference type="GeneID" id="5889641"/>
<feature type="region of interest" description="Disordered" evidence="2">
    <location>
        <begin position="142"/>
        <end position="222"/>
    </location>
</feature>
<proteinExistence type="predicted"/>
<accession>A9UUD2</accession>
<protein>
    <submittedName>
        <fullName evidence="3">Uncharacterized protein</fullName>
    </submittedName>
</protein>
<feature type="compositionally biased region" description="Low complexity" evidence="2">
    <location>
        <begin position="152"/>
        <end position="171"/>
    </location>
</feature>
<keyword evidence="4" id="KW-1185">Reference proteome</keyword>
<dbReference type="RefSeq" id="XP_001744372.1">
    <property type="nucleotide sequence ID" value="XM_001744320.1"/>
</dbReference>
<reference evidence="3 4" key="1">
    <citation type="journal article" date="2008" name="Nature">
        <title>The genome of the choanoflagellate Monosiga brevicollis and the origin of metazoans.</title>
        <authorList>
            <consortium name="JGI Sequencing"/>
            <person name="King N."/>
            <person name="Westbrook M.J."/>
            <person name="Young S.L."/>
            <person name="Kuo A."/>
            <person name="Abedin M."/>
            <person name="Chapman J."/>
            <person name="Fairclough S."/>
            <person name="Hellsten U."/>
            <person name="Isogai Y."/>
            <person name="Letunic I."/>
            <person name="Marr M."/>
            <person name="Pincus D."/>
            <person name="Putnam N."/>
            <person name="Rokas A."/>
            <person name="Wright K.J."/>
            <person name="Zuzow R."/>
            <person name="Dirks W."/>
            <person name="Good M."/>
            <person name="Goodstein D."/>
            <person name="Lemons D."/>
            <person name="Li W."/>
            <person name="Lyons J.B."/>
            <person name="Morris A."/>
            <person name="Nichols S."/>
            <person name="Richter D.J."/>
            <person name="Salamov A."/>
            <person name="Bork P."/>
            <person name="Lim W.A."/>
            <person name="Manning G."/>
            <person name="Miller W.T."/>
            <person name="McGinnis W."/>
            <person name="Shapiro H."/>
            <person name="Tjian R."/>
            <person name="Grigoriev I.V."/>
            <person name="Rokhsar D."/>
        </authorList>
    </citation>
    <scope>NUCLEOTIDE SEQUENCE [LARGE SCALE GENOMIC DNA]</scope>
    <source>
        <strain evidence="4">MX1 / ATCC 50154</strain>
    </source>
</reference>
<organism evidence="3 4">
    <name type="scientific">Monosiga brevicollis</name>
    <name type="common">Choanoflagellate</name>
    <dbReference type="NCBI Taxonomy" id="81824"/>
    <lineage>
        <taxon>Eukaryota</taxon>
        <taxon>Choanoflagellata</taxon>
        <taxon>Craspedida</taxon>
        <taxon>Salpingoecidae</taxon>
        <taxon>Monosiga</taxon>
    </lineage>
</organism>
<evidence type="ECO:0000256" key="2">
    <source>
        <dbReference type="SAM" id="MobiDB-lite"/>
    </source>
</evidence>
<dbReference type="KEGG" id="mbr:MONBRDRAFT_36411"/>
<evidence type="ECO:0000256" key="1">
    <source>
        <dbReference type="SAM" id="Coils"/>
    </source>
</evidence>
<keyword evidence="1" id="KW-0175">Coiled coil</keyword>
<name>A9UUD2_MONBE</name>
<evidence type="ECO:0000313" key="4">
    <source>
        <dbReference type="Proteomes" id="UP000001357"/>
    </source>
</evidence>
<feature type="region of interest" description="Disordered" evidence="2">
    <location>
        <begin position="237"/>
        <end position="272"/>
    </location>
</feature>